<dbReference type="InterPro" id="IPR036691">
    <property type="entry name" value="Endo/exonu/phosph_ase_sf"/>
</dbReference>
<evidence type="ECO:0000313" key="1">
    <source>
        <dbReference type="EMBL" id="KAF9589386.1"/>
    </source>
</evidence>
<keyword evidence="2" id="KW-1185">Reference proteome</keyword>
<name>A0A835GYS2_9MAGN</name>
<dbReference type="PANTHER" id="PTHR33710:SF71">
    <property type="entry name" value="ENDONUCLEASE_EXONUCLEASE_PHOSPHATASE DOMAIN-CONTAINING PROTEIN"/>
    <property type="match status" value="1"/>
</dbReference>
<dbReference type="OrthoDB" id="1434531at2759"/>
<dbReference type="PANTHER" id="PTHR33710">
    <property type="entry name" value="BNAC02G09200D PROTEIN"/>
    <property type="match status" value="1"/>
</dbReference>
<dbReference type="Gene3D" id="3.60.10.10">
    <property type="entry name" value="Endonuclease/exonuclease/phosphatase"/>
    <property type="match status" value="1"/>
</dbReference>
<dbReference type="EMBL" id="JADFTS010000009">
    <property type="protein sequence ID" value="KAF9589386.1"/>
    <property type="molecule type" value="Genomic_DNA"/>
</dbReference>
<sequence>MSHQHISIKTGDLLISLVHARSAYVQRRALWDELSQLGLNVEAWAVAGDFNVVTSNEERKGGRLPCRIAVNEFVEFINGNALIDTTSLGFKFSWSNKRHEDKRMVQKIDRILVNQKWIDAATGWRSKILQRRISDHSPIVGWFTAIPKPHNIPFRFKKHWIKHESLKEVVKQSWEERLEDAPIRKVMKKLKRLKEVLKAWSWDTFGDLSKKKKRVTEDLERIMKEQEEDPFNVQLQERERNKEEELNGILDTEAAQWRQKARVSEAFEGDRNTAYFHALHKLRMNKALILEIQKGDGTILKQQQDIKQHIVSVFEAKYKPQAVIPNVGLMELIPKLVTDEENANLSEIPTITEIKHAVFNMDANSSPGPDGFQGAFYQTFWDIVGLDVSKAIISFFKDNKLPQGMNSNFLVLLPKEGLAPRAFV</sequence>
<dbReference type="Proteomes" id="UP000631114">
    <property type="component" value="Unassembled WGS sequence"/>
</dbReference>
<comment type="caution">
    <text evidence="1">The sequence shown here is derived from an EMBL/GenBank/DDBJ whole genome shotgun (WGS) entry which is preliminary data.</text>
</comment>
<proteinExistence type="predicted"/>
<organism evidence="1 2">
    <name type="scientific">Coptis chinensis</name>
    <dbReference type="NCBI Taxonomy" id="261450"/>
    <lineage>
        <taxon>Eukaryota</taxon>
        <taxon>Viridiplantae</taxon>
        <taxon>Streptophyta</taxon>
        <taxon>Embryophyta</taxon>
        <taxon>Tracheophyta</taxon>
        <taxon>Spermatophyta</taxon>
        <taxon>Magnoliopsida</taxon>
        <taxon>Ranunculales</taxon>
        <taxon>Ranunculaceae</taxon>
        <taxon>Coptidoideae</taxon>
        <taxon>Coptis</taxon>
    </lineage>
</organism>
<protein>
    <submittedName>
        <fullName evidence="1">Uncharacterized protein</fullName>
    </submittedName>
</protein>
<dbReference type="SUPFAM" id="SSF56219">
    <property type="entry name" value="DNase I-like"/>
    <property type="match status" value="1"/>
</dbReference>
<evidence type="ECO:0000313" key="2">
    <source>
        <dbReference type="Proteomes" id="UP000631114"/>
    </source>
</evidence>
<reference evidence="1 2" key="1">
    <citation type="submission" date="2020-10" db="EMBL/GenBank/DDBJ databases">
        <title>The Coptis chinensis genome and diversification of protoberbering-type alkaloids.</title>
        <authorList>
            <person name="Wang B."/>
            <person name="Shu S."/>
            <person name="Song C."/>
            <person name="Liu Y."/>
        </authorList>
    </citation>
    <scope>NUCLEOTIDE SEQUENCE [LARGE SCALE GENOMIC DNA]</scope>
    <source>
        <strain evidence="1">HL-2020</strain>
        <tissue evidence="1">Leaf</tissue>
    </source>
</reference>
<gene>
    <name evidence="1" type="ORF">IFM89_023418</name>
</gene>
<accession>A0A835GYS2</accession>
<dbReference type="AlphaFoldDB" id="A0A835GYS2"/>